<dbReference type="PANTHER" id="PTHR11265:SF0">
    <property type="entry name" value="12S RRNA N4-METHYLCYTIDINE METHYLTRANSFERASE"/>
    <property type="match status" value="1"/>
</dbReference>
<name>A0A7V5HZT8_UNCAE</name>
<dbReference type="InterPro" id="IPR023397">
    <property type="entry name" value="SAM-dep_MeTrfase_MraW_recog"/>
</dbReference>
<dbReference type="EC" id="2.1.1.199" evidence="6"/>
<evidence type="ECO:0000256" key="4">
    <source>
        <dbReference type="ARBA" id="ARBA00022679"/>
    </source>
</evidence>
<dbReference type="PANTHER" id="PTHR11265">
    <property type="entry name" value="S-ADENOSYL-METHYLTRANSFERASE MRAW"/>
    <property type="match status" value="1"/>
</dbReference>
<dbReference type="CDD" id="cd02440">
    <property type="entry name" value="AdoMet_MTases"/>
    <property type="match status" value="1"/>
</dbReference>
<keyword evidence="3 6" id="KW-0489">Methyltransferase</keyword>
<dbReference type="InterPro" id="IPR002903">
    <property type="entry name" value="RsmH"/>
</dbReference>
<feature type="binding site" evidence="6">
    <location>
        <begin position="34"/>
        <end position="36"/>
    </location>
    <ligand>
        <name>S-adenosyl-L-methionine</name>
        <dbReference type="ChEBI" id="CHEBI:59789"/>
    </ligand>
</feature>
<dbReference type="Proteomes" id="UP000886070">
    <property type="component" value="Unassembled WGS sequence"/>
</dbReference>
<evidence type="ECO:0000256" key="1">
    <source>
        <dbReference type="ARBA" id="ARBA00010396"/>
    </source>
</evidence>
<comment type="similarity">
    <text evidence="1 6">Belongs to the methyltransferase superfamily. RsmH family.</text>
</comment>
<dbReference type="SUPFAM" id="SSF81799">
    <property type="entry name" value="Putative methyltransferase TM0872, insert domain"/>
    <property type="match status" value="1"/>
</dbReference>
<keyword evidence="5 6" id="KW-0949">S-adenosyl-L-methionine</keyword>
<keyword evidence="2 6" id="KW-0698">rRNA processing</keyword>
<feature type="binding site" evidence="6">
    <location>
        <position position="54"/>
    </location>
    <ligand>
        <name>S-adenosyl-L-methionine</name>
        <dbReference type="ChEBI" id="CHEBI:59789"/>
    </ligand>
</feature>
<proteinExistence type="inferred from homology"/>
<sequence length="297" mass="34182">MKSSFHTPVMVKEVIEYLNPKENGVYVDCTLGTGGHSLAILEKIGGNIKLIGIDWDEEAIKVSSERLKDYKDKVVIVKANFADIDKILREKCIDRVNGVLYDLGLSSLQLENNKRGFSFLKDMPLDMRMDREGEITAGYLVNHLSKDELENIFWNFGQERWARRMAEFIVEERKKSPILTTKQLVDVLKKAVPSRFRRGRRIHFATKVFQALRIAVNRELENLEQSLSKAIGLLYSGGRICVISYHSLEDRIIKGKFKQVEGKELFILTRKVVKPSWEEVKSNPRSRSARLRAAERI</sequence>
<keyword evidence="6" id="KW-0963">Cytoplasm</keyword>
<reference evidence="7" key="1">
    <citation type="journal article" date="2020" name="mSystems">
        <title>Genome- and Community-Level Interaction Insights into Carbon Utilization and Element Cycling Functions of Hydrothermarchaeota in Hydrothermal Sediment.</title>
        <authorList>
            <person name="Zhou Z."/>
            <person name="Liu Y."/>
            <person name="Xu W."/>
            <person name="Pan J."/>
            <person name="Luo Z.H."/>
            <person name="Li M."/>
        </authorList>
    </citation>
    <scope>NUCLEOTIDE SEQUENCE [LARGE SCALE GENOMIC DNA]</scope>
    <source>
        <strain evidence="7">HyVt-92</strain>
    </source>
</reference>
<dbReference type="GO" id="GO:0005737">
    <property type="term" value="C:cytoplasm"/>
    <property type="evidence" value="ECO:0007669"/>
    <property type="project" value="UniProtKB-SubCell"/>
</dbReference>
<organism evidence="7">
    <name type="scientific">Aerophobetes bacterium</name>
    <dbReference type="NCBI Taxonomy" id="2030807"/>
    <lineage>
        <taxon>Bacteria</taxon>
        <taxon>Candidatus Aerophobota</taxon>
    </lineage>
</organism>
<dbReference type="InterPro" id="IPR029063">
    <property type="entry name" value="SAM-dependent_MTases_sf"/>
</dbReference>
<dbReference type="EMBL" id="DRTT01000160">
    <property type="protein sequence ID" value="HHF98988.1"/>
    <property type="molecule type" value="Genomic_DNA"/>
</dbReference>
<comment type="subcellular location">
    <subcellularLocation>
        <location evidence="6">Cytoplasm</location>
    </subcellularLocation>
</comment>
<dbReference type="HAMAP" id="MF_01007">
    <property type="entry name" value="16SrRNA_methyltr_H"/>
    <property type="match status" value="1"/>
</dbReference>
<feature type="binding site" evidence="6">
    <location>
        <position position="81"/>
    </location>
    <ligand>
        <name>S-adenosyl-L-methionine</name>
        <dbReference type="ChEBI" id="CHEBI:59789"/>
    </ligand>
</feature>
<dbReference type="Pfam" id="PF01795">
    <property type="entry name" value="Methyltransf_5"/>
    <property type="match status" value="1"/>
</dbReference>
<evidence type="ECO:0000256" key="3">
    <source>
        <dbReference type="ARBA" id="ARBA00022603"/>
    </source>
</evidence>
<keyword evidence="4 6" id="KW-0808">Transferase</keyword>
<dbReference type="AlphaFoldDB" id="A0A7V5HZT8"/>
<evidence type="ECO:0000256" key="5">
    <source>
        <dbReference type="ARBA" id="ARBA00022691"/>
    </source>
</evidence>
<dbReference type="Gene3D" id="1.10.150.170">
    <property type="entry name" value="Putative methyltransferase TM0872, insert domain"/>
    <property type="match status" value="1"/>
</dbReference>
<dbReference type="SUPFAM" id="SSF53335">
    <property type="entry name" value="S-adenosyl-L-methionine-dependent methyltransferases"/>
    <property type="match status" value="1"/>
</dbReference>
<feature type="binding site" evidence="6">
    <location>
        <position position="102"/>
    </location>
    <ligand>
        <name>S-adenosyl-L-methionine</name>
        <dbReference type="ChEBI" id="CHEBI:59789"/>
    </ligand>
</feature>
<accession>A0A7V5HZT8</accession>
<evidence type="ECO:0000256" key="6">
    <source>
        <dbReference type="HAMAP-Rule" id="MF_01007"/>
    </source>
</evidence>
<feature type="binding site" evidence="6">
    <location>
        <position position="109"/>
    </location>
    <ligand>
        <name>S-adenosyl-L-methionine</name>
        <dbReference type="ChEBI" id="CHEBI:59789"/>
    </ligand>
</feature>
<evidence type="ECO:0000313" key="7">
    <source>
        <dbReference type="EMBL" id="HHF98988.1"/>
    </source>
</evidence>
<gene>
    <name evidence="6 7" type="primary">rsmH</name>
    <name evidence="7" type="ORF">ENL39_05840</name>
</gene>
<protein>
    <recommendedName>
        <fullName evidence="6">Ribosomal RNA small subunit methyltransferase H</fullName>
        <ecNumber evidence="6">2.1.1.199</ecNumber>
    </recommendedName>
    <alternativeName>
        <fullName evidence="6">16S rRNA m(4)C1402 methyltransferase</fullName>
    </alternativeName>
    <alternativeName>
        <fullName evidence="6">rRNA (cytosine-N(4)-)-methyltransferase RsmH</fullName>
    </alternativeName>
</protein>
<evidence type="ECO:0000256" key="2">
    <source>
        <dbReference type="ARBA" id="ARBA00022552"/>
    </source>
</evidence>
<comment type="catalytic activity">
    <reaction evidence="6">
        <text>cytidine(1402) in 16S rRNA + S-adenosyl-L-methionine = N(4)-methylcytidine(1402) in 16S rRNA + S-adenosyl-L-homocysteine + H(+)</text>
        <dbReference type="Rhea" id="RHEA:42928"/>
        <dbReference type="Rhea" id="RHEA-COMP:10286"/>
        <dbReference type="Rhea" id="RHEA-COMP:10287"/>
        <dbReference type="ChEBI" id="CHEBI:15378"/>
        <dbReference type="ChEBI" id="CHEBI:57856"/>
        <dbReference type="ChEBI" id="CHEBI:59789"/>
        <dbReference type="ChEBI" id="CHEBI:74506"/>
        <dbReference type="ChEBI" id="CHEBI:82748"/>
        <dbReference type="EC" id="2.1.1.199"/>
    </reaction>
</comment>
<dbReference type="PIRSF" id="PIRSF004486">
    <property type="entry name" value="MraW"/>
    <property type="match status" value="1"/>
</dbReference>
<dbReference type="NCBIfam" id="TIGR00006">
    <property type="entry name" value="16S rRNA (cytosine(1402)-N(4))-methyltransferase RsmH"/>
    <property type="match status" value="1"/>
</dbReference>
<comment type="caution">
    <text evidence="7">The sequence shown here is derived from an EMBL/GenBank/DDBJ whole genome shotgun (WGS) entry which is preliminary data.</text>
</comment>
<comment type="function">
    <text evidence="6">Specifically methylates the N4 position of cytidine in position 1402 (C1402) of 16S rRNA.</text>
</comment>
<dbReference type="GO" id="GO:0071424">
    <property type="term" value="F:rRNA (cytosine-N4-)-methyltransferase activity"/>
    <property type="evidence" value="ECO:0007669"/>
    <property type="project" value="UniProtKB-UniRule"/>
</dbReference>
<dbReference type="Gene3D" id="3.40.50.150">
    <property type="entry name" value="Vaccinia Virus protein VP39"/>
    <property type="match status" value="1"/>
</dbReference>
<dbReference type="GO" id="GO:0070475">
    <property type="term" value="P:rRNA base methylation"/>
    <property type="evidence" value="ECO:0007669"/>
    <property type="project" value="UniProtKB-UniRule"/>
</dbReference>